<protein>
    <submittedName>
        <fullName evidence="2">Uncharacterized protein</fullName>
    </submittedName>
</protein>
<name>A0A382YSL2_9ZZZZ</name>
<evidence type="ECO:0000256" key="1">
    <source>
        <dbReference type="SAM" id="MobiDB-lite"/>
    </source>
</evidence>
<gene>
    <name evidence="2" type="ORF">METZ01_LOCUS439057</name>
</gene>
<sequence length="54" mass="5968">VFAQASRQFPREPTDHVPPEREATAEMLLERMHANRVDGAVLVQLGGTSIETHA</sequence>
<feature type="region of interest" description="Disordered" evidence="1">
    <location>
        <begin position="1"/>
        <end position="20"/>
    </location>
</feature>
<evidence type="ECO:0000313" key="2">
    <source>
        <dbReference type="EMBL" id="SVD86203.1"/>
    </source>
</evidence>
<reference evidence="2" key="1">
    <citation type="submission" date="2018-05" db="EMBL/GenBank/DDBJ databases">
        <authorList>
            <person name="Lanie J.A."/>
            <person name="Ng W.-L."/>
            <person name="Kazmierczak K.M."/>
            <person name="Andrzejewski T.M."/>
            <person name="Davidsen T.M."/>
            <person name="Wayne K.J."/>
            <person name="Tettelin H."/>
            <person name="Glass J.I."/>
            <person name="Rusch D."/>
            <person name="Podicherti R."/>
            <person name="Tsui H.-C.T."/>
            <person name="Winkler M.E."/>
        </authorList>
    </citation>
    <scope>NUCLEOTIDE SEQUENCE</scope>
</reference>
<accession>A0A382YSL2</accession>
<feature type="non-terminal residue" evidence="2">
    <location>
        <position position="1"/>
    </location>
</feature>
<proteinExistence type="predicted"/>
<dbReference type="AlphaFoldDB" id="A0A382YSL2"/>
<dbReference type="EMBL" id="UINC01178186">
    <property type="protein sequence ID" value="SVD86203.1"/>
    <property type="molecule type" value="Genomic_DNA"/>
</dbReference>
<feature type="non-terminal residue" evidence="2">
    <location>
        <position position="54"/>
    </location>
</feature>
<organism evidence="2">
    <name type="scientific">marine metagenome</name>
    <dbReference type="NCBI Taxonomy" id="408172"/>
    <lineage>
        <taxon>unclassified sequences</taxon>
        <taxon>metagenomes</taxon>
        <taxon>ecological metagenomes</taxon>
    </lineage>
</organism>
<feature type="compositionally biased region" description="Basic and acidic residues" evidence="1">
    <location>
        <begin position="9"/>
        <end position="20"/>
    </location>
</feature>